<dbReference type="InterPro" id="IPR044005">
    <property type="entry name" value="DZR_2"/>
</dbReference>
<dbReference type="PANTHER" id="PTHR47505:SF1">
    <property type="entry name" value="DNA UTILIZATION PROTEIN YHGH"/>
    <property type="match status" value="1"/>
</dbReference>
<accession>A0A0M6WBV8</accession>
<dbReference type="Gene3D" id="3.40.50.2020">
    <property type="match status" value="1"/>
</dbReference>
<dbReference type="STRING" id="301302.ERS852420_01445"/>
<keyword evidence="5" id="KW-1185">Reference proteome</keyword>
<evidence type="ECO:0000259" key="3">
    <source>
        <dbReference type="Pfam" id="PF18912"/>
    </source>
</evidence>
<dbReference type="Pfam" id="PF18912">
    <property type="entry name" value="DZR_2"/>
    <property type="match status" value="1"/>
</dbReference>
<organism evidence="4 5">
    <name type="scientific">Roseburia faecis</name>
    <dbReference type="NCBI Taxonomy" id="301302"/>
    <lineage>
        <taxon>Bacteria</taxon>
        <taxon>Bacillati</taxon>
        <taxon>Bacillota</taxon>
        <taxon>Clostridia</taxon>
        <taxon>Lachnospirales</taxon>
        <taxon>Lachnospiraceae</taxon>
        <taxon>Roseburia</taxon>
    </lineage>
</organism>
<evidence type="ECO:0000259" key="2">
    <source>
        <dbReference type="Pfam" id="PF00156"/>
    </source>
</evidence>
<evidence type="ECO:0000313" key="5">
    <source>
        <dbReference type="Proteomes" id="UP000049979"/>
    </source>
</evidence>
<proteinExistence type="inferred from homology"/>
<keyword evidence="4" id="KW-0808">Transferase</keyword>
<dbReference type="Pfam" id="PF00156">
    <property type="entry name" value="Pribosyltran"/>
    <property type="match status" value="1"/>
</dbReference>
<sequence length="253" mass="29878">MKKRQHRLKFETVSVLDNFLECIFPPRCFVCDRLLETADIRRQRNVHAACRKKLYPVVQPYCYHCGSPLADTETEYCQNCRKHRSFVAEGRSLFVYRGAVQKSMYRFKYANRRRYARFLAEEAMQRWENWMREKRIEAIVPVPMYSKKERYRGYNQAALFGRALSEKMDIPCIPRLMIRVKDTRPQKELNGRERENNVKNAFQSSDNVVKYKRILIVDDIYTTGSTVEAVAERLKEAGAEQVYVLTACIGRGF</sequence>
<dbReference type="EMBL" id="CVRR01000005">
    <property type="protein sequence ID" value="CRL33355.1"/>
    <property type="molecule type" value="Genomic_DNA"/>
</dbReference>
<protein>
    <submittedName>
        <fullName evidence="4">Putative amidophosphoribosyltransferase</fullName>
    </submittedName>
</protein>
<name>A0A0M6WBV8_9FIRM</name>
<dbReference type="Proteomes" id="UP000049979">
    <property type="component" value="Unassembled WGS sequence"/>
</dbReference>
<dbReference type="PANTHER" id="PTHR47505">
    <property type="entry name" value="DNA UTILIZATION PROTEIN YHGH"/>
    <property type="match status" value="1"/>
</dbReference>
<dbReference type="InterPro" id="IPR029057">
    <property type="entry name" value="PRTase-like"/>
</dbReference>
<dbReference type="InterPro" id="IPR000836">
    <property type="entry name" value="PRTase_dom"/>
</dbReference>
<dbReference type="InterPro" id="IPR051910">
    <property type="entry name" value="ComF/GntX_DNA_util-trans"/>
</dbReference>
<dbReference type="AlphaFoldDB" id="A0A0M6WBV8"/>
<evidence type="ECO:0000313" key="4">
    <source>
        <dbReference type="EMBL" id="CRL33355.1"/>
    </source>
</evidence>
<feature type="domain" description="Phosphoribosyltransferase" evidence="2">
    <location>
        <begin position="160"/>
        <end position="247"/>
    </location>
</feature>
<reference evidence="5" key="1">
    <citation type="submission" date="2015-05" db="EMBL/GenBank/DDBJ databases">
        <authorList>
            <consortium name="Pathogen Informatics"/>
        </authorList>
    </citation>
    <scope>NUCLEOTIDE SEQUENCE [LARGE SCALE GENOMIC DNA]</scope>
    <source>
        <strain evidence="5">M72</strain>
    </source>
</reference>
<dbReference type="RefSeq" id="WP_055066966.1">
    <property type="nucleotide sequence ID" value="NZ_JAJBML010000004.1"/>
</dbReference>
<gene>
    <name evidence="4" type="ORF">M72_01841</name>
</gene>
<dbReference type="SUPFAM" id="SSF53271">
    <property type="entry name" value="PRTase-like"/>
    <property type="match status" value="1"/>
</dbReference>
<comment type="similarity">
    <text evidence="1">Belongs to the ComF/GntX family.</text>
</comment>
<keyword evidence="4" id="KW-0328">Glycosyltransferase</keyword>
<evidence type="ECO:0000256" key="1">
    <source>
        <dbReference type="ARBA" id="ARBA00008007"/>
    </source>
</evidence>
<dbReference type="CDD" id="cd06223">
    <property type="entry name" value="PRTases_typeI"/>
    <property type="match status" value="1"/>
</dbReference>
<dbReference type="GO" id="GO:0016757">
    <property type="term" value="F:glycosyltransferase activity"/>
    <property type="evidence" value="ECO:0007669"/>
    <property type="project" value="UniProtKB-KW"/>
</dbReference>
<feature type="domain" description="Double zinc ribbon" evidence="3">
    <location>
        <begin position="20"/>
        <end position="81"/>
    </location>
</feature>